<dbReference type="Proteomes" id="UP000076842">
    <property type="component" value="Unassembled WGS sequence"/>
</dbReference>
<dbReference type="AlphaFoldDB" id="A0A165CHQ0"/>
<evidence type="ECO:0000313" key="2">
    <source>
        <dbReference type="Proteomes" id="UP000076842"/>
    </source>
</evidence>
<accession>A0A165CHQ0</accession>
<protein>
    <recommendedName>
        <fullName evidence="3">NAD(P)-binding protein</fullName>
    </recommendedName>
</protein>
<organism evidence="1 2">
    <name type="scientific">Calocera cornea HHB12733</name>
    <dbReference type="NCBI Taxonomy" id="1353952"/>
    <lineage>
        <taxon>Eukaryota</taxon>
        <taxon>Fungi</taxon>
        <taxon>Dikarya</taxon>
        <taxon>Basidiomycota</taxon>
        <taxon>Agaricomycotina</taxon>
        <taxon>Dacrymycetes</taxon>
        <taxon>Dacrymycetales</taxon>
        <taxon>Dacrymycetaceae</taxon>
        <taxon>Calocera</taxon>
    </lineage>
</organism>
<dbReference type="STRING" id="1353952.A0A165CHQ0"/>
<dbReference type="Gene3D" id="3.40.50.720">
    <property type="entry name" value="NAD(P)-binding Rossmann-like Domain"/>
    <property type="match status" value="1"/>
</dbReference>
<dbReference type="InterPro" id="IPR036291">
    <property type="entry name" value="NAD(P)-bd_dom_sf"/>
</dbReference>
<evidence type="ECO:0000313" key="1">
    <source>
        <dbReference type="EMBL" id="KZT50817.1"/>
    </source>
</evidence>
<sequence>MLGPHAPGYHYTEADWNDNASKLVKESPDQLPGIMLYLAAKTDAKHIAWNLYNDHESEVGWELVTLNPPYIFGPILQDEPNFSSDHLYRKAFEQKPEDSLGERIDGYTDVRDAAQAHDTYNELQSLNIPEIPKGVEDTDPYDNLDTSKATKILGLRYISLGDPVRDTLVKRKSQK</sequence>
<keyword evidence="2" id="KW-1185">Reference proteome</keyword>
<name>A0A165CHQ0_9BASI</name>
<dbReference type="SUPFAM" id="SSF51735">
    <property type="entry name" value="NAD(P)-binding Rossmann-fold domains"/>
    <property type="match status" value="1"/>
</dbReference>
<proteinExistence type="predicted"/>
<evidence type="ECO:0008006" key="3">
    <source>
        <dbReference type="Google" id="ProtNLM"/>
    </source>
</evidence>
<reference evidence="1 2" key="1">
    <citation type="journal article" date="2016" name="Mol. Biol. Evol.">
        <title>Comparative Genomics of Early-Diverging Mushroom-Forming Fungi Provides Insights into the Origins of Lignocellulose Decay Capabilities.</title>
        <authorList>
            <person name="Nagy L.G."/>
            <person name="Riley R."/>
            <person name="Tritt A."/>
            <person name="Adam C."/>
            <person name="Daum C."/>
            <person name="Floudas D."/>
            <person name="Sun H."/>
            <person name="Yadav J.S."/>
            <person name="Pangilinan J."/>
            <person name="Larsson K.H."/>
            <person name="Matsuura K."/>
            <person name="Barry K."/>
            <person name="Labutti K."/>
            <person name="Kuo R."/>
            <person name="Ohm R.A."/>
            <person name="Bhattacharya S.S."/>
            <person name="Shirouzu T."/>
            <person name="Yoshinaga Y."/>
            <person name="Martin F.M."/>
            <person name="Grigoriev I.V."/>
            <person name="Hibbett D.S."/>
        </authorList>
    </citation>
    <scope>NUCLEOTIDE SEQUENCE [LARGE SCALE GENOMIC DNA]</scope>
    <source>
        <strain evidence="1 2">HHB12733</strain>
    </source>
</reference>
<dbReference type="EMBL" id="KV424142">
    <property type="protein sequence ID" value="KZT50817.1"/>
    <property type="molecule type" value="Genomic_DNA"/>
</dbReference>
<gene>
    <name evidence="1" type="ORF">CALCODRAFT_488396</name>
</gene>
<dbReference type="OrthoDB" id="2735536at2759"/>
<dbReference type="InParanoid" id="A0A165CHQ0"/>